<keyword evidence="3" id="KW-1185">Reference proteome</keyword>
<proteinExistence type="predicted"/>
<organism evidence="2 3">
    <name type="scientific">Panicum virgatum</name>
    <name type="common">Blackwell switchgrass</name>
    <dbReference type="NCBI Taxonomy" id="38727"/>
    <lineage>
        <taxon>Eukaryota</taxon>
        <taxon>Viridiplantae</taxon>
        <taxon>Streptophyta</taxon>
        <taxon>Embryophyta</taxon>
        <taxon>Tracheophyta</taxon>
        <taxon>Spermatophyta</taxon>
        <taxon>Magnoliopsida</taxon>
        <taxon>Liliopsida</taxon>
        <taxon>Poales</taxon>
        <taxon>Poaceae</taxon>
        <taxon>PACMAD clade</taxon>
        <taxon>Panicoideae</taxon>
        <taxon>Panicodae</taxon>
        <taxon>Paniceae</taxon>
        <taxon>Panicinae</taxon>
        <taxon>Panicum</taxon>
        <taxon>Panicum sect. Hiantes</taxon>
    </lineage>
</organism>
<protein>
    <submittedName>
        <fullName evidence="2">Uncharacterized protein</fullName>
    </submittedName>
</protein>
<dbReference type="Proteomes" id="UP000823388">
    <property type="component" value="Chromosome 8K"/>
</dbReference>
<evidence type="ECO:0000256" key="1">
    <source>
        <dbReference type="SAM" id="MobiDB-lite"/>
    </source>
</evidence>
<reference evidence="2" key="1">
    <citation type="submission" date="2020-05" db="EMBL/GenBank/DDBJ databases">
        <title>WGS assembly of Panicum virgatum.</title>
        <authorList>
            <person name="Lovell J.T."/>
            <person name="Jenkins J."/>
            <person name="Shu S."/>
            <person name="Juenger T.E."/>
            <person name="Schmutz J."/>
        </authorList>
    </citation>
    <scope>NUCLEOTIDE SEQUENCE</scope>
    <source>
        <strain evidence="2">AP13</strain>
    </source>
</reference>
<feature type="compositionally biased region" description="Low complexity" evidence="1">
    <location>
        <begin position="10"/>
        <end position="21"/>
    </location>
</feature>
<feature type="region of interest" description="Disordered" evidence="1">
    <location>
        <begin position="1"/>
        <end position="35"/>
    </location>
</feature>
<dbReference type="AlphaFoldDB" id="A0A8T0PNI5"/>
<evidence type="ECO:0000313" key="2">
    <source>
        <dbReference type="EMBL" id="KAG2563917.1"/>
    </source>
</evidence>
<sequence>MNLAEETHPPSRSSASMPPSSAQLHHVYRGAQDPRPLLHQRRQQGQELPRSRSRLILMRQDSFATSIA</sequence>
<dbReference type="EMBL" id="CM029051">
    <property type="protein sequence ID" value="KAG2563917.1"/>
    <property type="molecule type" value="Genomic_DNA"/>
</dbReference>
<evidence type="ECO:0000313" key="3">
    <source>
        <dbReference type="Proteomes" id="UP000823388"/>
    </source>
</evidence>
<name>A0A8T0PNI5_PANVG</name>
<accession>A0A8T0PNI5</accession>
<comment type="caution">
    <text evidence="2">The sequence shown here is derived from an EMBL/GenBank/DDBJ whole genome shotgun (WGS) entry which is preliminary data.</text>
</comment>
<gene>
    <name evidence="2" type="ORF">PVAP13_8KG374302</name>
</gene>